<dbReference type="InterPro" id="IPR027417">
    <property type="entry name" value="P-loop_NTPase"/>
</dbReference>
<dbReference type="Pfam" id="PF09848">
    <property type="entry name" value="SLFN-g3_helicase"/>
    <property type="match status" value="1"/>
</dbReference>
<dbReference type="STRING" id="1814289.SAMN05216410_0253"/>
<accession>A0A1G6Y2D6</accession>
<sequence length="636" mass="70025">MTAQDSSIVERHLADQLAAQGLGRAGESELRSWRSSIPTLARDLCDAGLDKTEVILEHRLPLSSKRADVILAGTHPRTGEPSYVVVELKQWSTARRWEDSAMLVDVDGAPYRPVLHPSIQVAGYAEYLRDFMRIFATDPDALAATAYLHNASDGMVADLWDNPALALAPMFTGQTRGKLHDYLRTRLAPGEPGVHAADLFLQSAIAPSKQLLTVAAKQIQEREQFVLLDEQRVAYELVLRAVEKARSADTKTAVIITGGPGSGKSVIALSLLGELARQGRTVLHATGSKSFTTTMRHVAGKGSTRTKSLFKYFNSFIDAEPNGLDVLILDEAHRIREQSVNRYTVKAVRERARPQITELLDAARVPVFLLDEHQVVRPGEMGTVADIRAHAALRGLPVVPVNLKAQYRAGGSDAYVDWVQTLLGLRDAPLTPWRDEATFAVDVVDSPHEMEARLRAYRDAGSNARMTAGYCWPWSKSAPDAALVDDVRIGDWAKPWNVYGERRIGDAPPSALWASEPGGFEQVGCVYTAQGFEYAWNGVIFGPDLVWRAQARGGAGGWVARREHNKDPDFRSRTKVDDATFDRLVRHVYKVLLTRGMVGTLLYSTDPETQEMLRSVVSGARSQHPSQEVLSPGLAR</sequence>
<protein>
    <recommendedName>
        <fullName evidence="1">AAA+ ATPase domain-containing protein</fullName>
    </recommendedName>
</protein>
<dbReference type="InterPro" id="IPR003593">
    <property type="entry name" value="AAA+_ATPase"/>
</dbReference>
<evidence type="ECO:0000313" key="3">
    <source>
        <dbReference type="Proteomes" id="UP000199039"/>
    </source>
</evidence>
<dbReference type="Gene3D" id="3.40.50.300">
    <property type="entry name" value="P-loop containing nucleotide triphosphate hydrolases"/>
    <property type="match status" value="1"/>
</dbReference>
<dbReference type="InterPro" id="IPR018647">
    <property type="entry name" value="SLFN_3-like_DNA/RNA_helicase"/>
</dbReference>
<reference evidence="2 3" key="1">
    <citation type="submission" date="2016-09" db="EMBL/GenBank/DDBJ databases">
        <authorList>
            <person name="Capua I."/>
            <person name="De Benedictis P."/>
            <person name="Joannis T."/>
            <person name="Lombin L.H."/>
            <person name="Cattoli G."/>
        </authorList>
    </citation>
    <scope>NUCLEOTIDE SEQUENCE [LARGE SCALE GENOMIC DNA]</scope>
    <source>
        <strain evidence="2 3">ISLP-3</strain>
    </source>
</reference>
<dbReference type="SMART" id="SM00382">
    <property type="entry name" value="AAA"/>
    <property type="match status" value="1"/>
</dbReference>
<dbReference type="Proteomes" id="UP000199039">
    <property type="component" value="Unassembled WGS sequence"/>
</dbReference>
<evidence type="ECO:0000259" key="1">
    <source>
        <dbReference type="SMART" id="SM00382"/>
    </source>
</evidence>
<name>A0A1G6Y2D6_9MICO</name>
<keyword evidence="3" id="KW-1185">Reference proteome</keyword>
<gene>
    <name evidence="2" type="ORF">SAMN05216410_0253</name>
</gene>
<dbReference type="RefSeq" id="WP_093186860.1">
    <property type="nucleotide sequence ID" value="NZ_FMYH01000013.1"/>
</dbReference>
<dbReference type="AlphaFoldDB" id="A0A1G6Y2D6"/>
<dbReference type="EMBL" id="FMYH01000013">
    <property type="protein sequence ID" value="SDD84103.1"/>
    <property type="molecule type" value="Genomic_DNA"/>
</dbReference>
<proteinExistence type="predicted"/>
<organism evidence="2 3">
    <name type="scientific">Sanguibacter gelidistatuariae</name>
    <dbReference type="NCBI Taxonomy" id="1814289"/>
    <lineage>
        <taxon>Bacteria</taxon>
        <taxon>Bacillati</taxon>
        <taxon>Actinomycetota</taxon>
        <taxon>Actinomycetes</taxon>
        <taxon>Micrococcales</taxon>
        <taxon>Sanguibacteraceae</taxon>
        <taxon>Sanguibacter</taxon>
    </lineage>
</organism>
<feature type="domain" description="AAA+ ATPase" evidence="1">
    <location>
        <begin position="250"/>
        <end position="380"/>
    </location>
</feature>
<dbReference type="CDD" id="cd00009">
    <property type="entry name" value="AAA"/>
    <property type="match status" value="1"/>
</dbReference>
<evidence type="ECO:0000313" key="2">
    <source>
        <dbReference type="EMBL" id="SDD84103.1"/>
    </source>
</evidence>
<dbReference type="SUPFAM" id="SSF52540">
    <property type="entry name" value="P-loop containing nucleoside triphosphate hydrolases"/>
    <property type="match status" value="1"/>
</dbReference>
<dbReference type="OrthoDB" id="3193269at2"/>